<dbReference type="Proteomes" id="UP000187735">
    <property type="component" value="Chromosome"/>
</dbReference>
<keyword evidence="6" id="KW-0808">Transferase</keyword>
<reference evidence="6 7" key="1">
    <citation type="journal article" date="2016" name="Front. Microbiol.">
        <title>Fuerstia marisgermanicae gen. nov., sp. nov., an Unusual Member of the Phylum Planctomycetes from the German Wadden Sea.</title>
        <authorList>
            <person name="Kohn T."/>
            <person name="Heuer A."/>
            <person name="Jogler M."/>
            <person name="Vollmers J."/>
            <person name="Boedeker C."/>
            <person name="Bunk B."/>
            <person name="Rast P."/>
            <person name="Borchert D."/>
            <person name="Glockner I."/>
            <person name="Freese H.M."/>
            <person name="Klenk H.P."/>
            <person name="Overmann J."/>
            <person name="Kaster A.K."/>
            <person name="Rohde M."/>
            <person name="Wiegand S."/>
            <person name="Jogler C."/>
        </authorList>
    </citation>
    <scope>NUCLEOTIDE SEQUENCE [LARGE SCALE GENOMIC DNA]</scope>
    <source>
        <strain evidence="6 7">NH11</strain>
    </source>
</reference>
<keyword evidence="1 4" id="KW-0663">Pyridoxal phosphate</keyword>
<comment type="similarity">
    <text evidence="2 5">Belongs to the DegT/DnrJ/EryC1 family.</text>
</comment>
<evidence type="ECO:0000256" key="5">
    <source>
        <dbReference type="RuleBase" id="RU004508"/>
    </source>
</evidence>
<dbReference type="PANTHER" id="PTHR30244:SF36">
    <property type="entry name" value="3-OXO-GLUCOSE-6-PHOSPHATE:GLUTAMATE AMINOTRANSFERASE"/>
    <property type="match status" value="1"/>
</dbReference>
<dbReference type="GO" id="GO:0030170">
    <property type="term" value="F:pyridoxal phosphate binding"/>
    <property type="evidence" value="ECO:0007669"/>
    <property type="project" value="TreeGrafter"/>
</dbReference>
<keyword evidence="7" id="KW-1185">Reference proteome</keyword>
<feature type="modified residue" description="N6-(pyridoxal phosphate)lysine" evidence="4">
    <location>
        <position position="194"/>
    </location>
</feature>
<name>A0A1P8WPU9_9PLAN</name>
<dbReference type="InterPro" id="IPR015424">
    <property type="entry name" value="PyrdxlP-dep_Trfase"/>
</dbReference>
<sequence length="372" mass="40354">MTSDGGSTSDGEIKPPSWPITDDAIRHVFAAMLHDGSWGRYHGPHCDNLRRALAEFHNVDHVVLCSSGTAAVELALRSVKVQPGDEVILAAYEFKANFANVVTLGATPVLVDTLPGLPVLDPTQLPNAITARTRAIICSHLHGSFARMAEIQAIADEHRLPVVEDACQSPGAILNGRMAGSIGNIGVLSFGGSKLLTAGRGGAVITNDPTLAQRIRLHTQRGNDAYPLSEMQAAVLLPQLNQLADRNQLRLQNVEHLLQTWPREAPLQPALSPSPHAEPDASPAYYKVAFRYIVGPEGRTREAYSEALRRQGVALDPAFSALHKIHSQRRFRAVGELPNASDLHDCLMTLHHPALLQPQDVLSRLTEIVRHA</sequence>
<dbReference type="InterPro" id="IPR015421">
    <property type="entry name" value="PyrdxlP-dep_Trfase_major"/>
</dbReference>
<dbReference type="Gene3D" id="3.40.640.10">
    <property type="entry name" value="Type I PLP-dependent aspartate aminotransferase-like (Major domain)"/>
    <property type="match status" value="1"/>
</dbReference>
<dbReference type="PANTHER" id="PTHR30244">
    <property type="entry name" value="TRANSAMINASE"/>
    <property type="match status" value="1"/>
</dbReference>
<dbReference type="GO" id="GO:0000271">
    <property type="term" value="P:polysaccharide biosynthetic process"/>
    <property type="evidence" value="ECO:0007669"/>
    <property type="project" value="TreeGrafter"/>
</dbReference>
<dbReference type="RefSeq" id="WP_077027152.1">
    <property type="nucleotide sequence ID" value="NZ_CP017641.1"/>
</dbReference>
<evidence type="ECO:0000256" key="1">
    <source>
        <dbReference type="ARBA" id="ARBA00022898"/>
    </source>
</evidence>
<evidence type="ECO:0000313" key="7">
    <source>
        <dbReference type="Proteomes" id="UP000187735"/>
    </source>
</evidence>
<dbReference type="PIRSF" id="PIRSF000390">
    <property type="entry name" value="PLP_StrS"/>
    <property type="match status" value="1"/>
</dbReference>
<dbReference type="EC" id="2.6.1.100" evidence="6"/>
<keyword evidence="6" id="KW-0032">Aminotransferase</keyword>
<dbReference type="EMBL" id="CP017641">
    <property type="protein sequence ID" value="APZ96081.1"/>
    <property type="molecule type" value="Genomic_DNA"/>
</dbReference>
<gene>
    <name evidence="6" type="primary">btrR_3</name>
    <name evidence="6" type="ORF">Fuma_05749</name>
</gene>
<dbReference type="AlphaFoldDB" id="A0A1P8WPU9"/>
<organism evidence="6 7">
    <name type="scientific">Fuerstiella marisgermanici</name>
    <dbReference type="NCBI Taxonomy" id="1891926"/>
    <lineage>
        <taxon>Bacteria</taxon>
        <taxon>Pseudomonadati</taxon>
        <taxon>Planctomycetota</taxon>
        <taxon>Planctomycetia</taxon>
        <taxon>Planctomycetales</taxon>
        <taxon>Planctomycetaceae</taxon>
        <taxon>Fuerstiella</taxon>
    </lineage>
</organism>
<evidence type="ECO:0000256" key="4">
    <source>
        <dbReference type="PIRSR" id="PIRSR000390-2"/>
    </source>
</evidence>
<accession>A0A1P8WPU9</accession>
<dbReference type="GO" id="GO:0008483">
    <property type="term" value="F:transaminase activity"/>
    <property type="evidence" value="ECO:0007669"/>
    <property type="project" value="UniProtKB-KW"/>
</dbReference>
<evidence type="ECO:0000256" key="3">
    <source>
        <dbReference type="PIRSR" id="PIRSR000390-1"/>
    </source>
</evidence>
<dbReference type="SUPFAM" id="SSF53383">
    <property type="entry name" value="PLP-dependent transferases"/>
    <property type="match status" value="1"/>
</dbReference>
<protein>
    <submittedName>
        <fullName evidence="6">L-glutamine:2-deoxy-scyllo-inosose aminotransferase</fullName>
        <ecNumber evidence="6">2.6.1.100</ecNumber>
    </submittedName>
</protein>
<dbReference type="Pfam" id="PF01041">
    <property type="entry name" value="DegT_DnrJ_EryC1"/>
    <property type="match status" value="1"/>
</dbReference>
<evidence type="ECO:0000313" key="6">
    <source>
        <dbReference type="EMBL" id="APZ96081.1"/>
    </source>
</evidence>
<dbReference type="InterPro" id="IPR015422">
    <property type="entry name" value="PyrdxlP-dep_Trfase_small"/>
</dbReference>
<dbReference type="Gene3D" id="3.90.1150.10">
    <property type="entry name" value="Aspartate Aminotransferase, domain 1"/>
    <property type="match status" value="1"/>
</dbReference>
<dbReference type="KEGG" id="fmr:Fuma_05749"/>
<feature type="active site" description="Proton acceptor" evidence="3">
    <location>
        <position position="194"/>
    </location>
</feature>
<dbReference type="InterPro" id="IPR000653">
    <property type="entry name" value="DegT/StrS_aminotransferase"/>
</dbReference>
<dbReference type="OrthoDB" id="257609at2"/>
<proteinExistence type="inferred from homology"/>
<evidence type="ECO:0000256" key="2">
    <source>
        <dbReference type="ARBA" id="ARBA00037999"/>
    </source>
</evidence>
<dbReference type="STRING" id="1891926.Fuma_05749"/>